<protein>
    <submittedName>
        <fullName evidence="2">Uncharacterized protein</fullName>
    </submittedName>
</protein>
<reference evidence="2" key="3">
    <citation type="submission" date="2023-01" db="EMBL/GenBank/DDBJ databases">
        <authorList>
            <person name="Patra A."/>
        </authorList>
    </citation>
    <scope>NUCLEOTIDE SEQUENCE</scope>
    <source>
        <strain evidence="2">Wonlab-2016</strain>
        <tissue evidence="2">Foot muscle</tissue>
    </source>
</reference>
<dbReference type="EMBL" id="JACVVK020000155">
    <property type="protein sequence ID" value="KAK7488099.1"/>
    <property type="molecule type" value="Genomic_DNA"/>
</dbReference>
<name>A0ABD0KLP4_9CAEN</name>
<comment type="caution">
    <text evidence="2">The sequence shown here is derived from an EMBL/GenBank/DDBJ whole genome shotgun (WGS) entry which is preliminary data.</text>
</comment>
<proteinExistence type="predicted"/>
<dbReference type="AlphaFoldDB" id="A0ABD0KLP4"/>
<evidence type="ECO:0000313" key="1">
    <source>
        <dbReference type="EMBL" id="KAK7473356.1"/>
    </source>
</evidence>
<organism evidence="2 3">
    <name type="scientific">Batillaria attramentaria</name>
    <dbReference type="NCBI Taxonomy" id="370345"/>
    <lineage>
        <taxon>Eukaryota</taxon>
        <taxon>Metazoa</taxon>
        <taxon>Spiralia</taxon>
        <taxon>Lophotrochozoa</taxon>
        <taxon>Mollusca</taxon>
        <taxon>Gastropoda</taxon>
        <taxon>Caenogastropoda</taxon>
        <taxon>Sorbeoconcha</taxon>
        <taxon>Cerithioidea</taxon>
        <taxon>Batillariidae</taxon>
        <taxon>Batillaria</taxon>
    </lineage>
</organism>
<reference evidence="2 3" key="2">
    <citation type="journal article" date="2023" name="Sci. Data">
        <title>Genome assembly of the Korean intertidal mud-creeper Batillaria attramentaria.</title>
        <authorList>
            <person name="Patra A.K."/>
            <person name="Ho P.T."/>
            <person name="Jun S."/>
            <person name="Lee S.J."/>
            <person name="Kim Y."/>
            <person name="Won Y.J."/>
        </authorList>
    </citation>
    <scope>NUCLEOTIDE SEQUENCE [LARGE SCALE GENOMIC DNA]</scope>
    <source>
        <strain evidence="2">Wonlab-2016</strain>
    </source>
</reference>
<evidence type="ECO:0000313" key="2">
    <source>
        <dbReference type="EMBL" id="KAK7488099.1"/>
    </source>
</evidence>
<dbReference type="EMBL" id="JACVVK020000473">
    <property type="protein sequence ID" value="KAK7473356.1"/>
    <property type="molecule type" value="Genomic_DNA"/>
</dbReference>
<gene>
    <name evidence="2" type="ORF">BaRGS_00020690</name>
    <name evidence="1" type="ORF">BaRGS_00035404</name>
</gene>
<dbReference type="Proteomes" id="UP001519460">
    <property type="component" value="Unassembled WGS sequence"/>
</dbReference>
<accession>A0ABD0KLP4</accession>
<keyword evidence="3" id="KW-1185">Reference proteome</keyword>
<sequence>MRATEVSDRLPLSFPLPDPASNCLVSFGNELPELSAAWKRMGKRSVSTIPGHFVSLGCVKQTTFFGDASLLSFAGQSSALLAKV</sequence>
<evidence type="ECO:0000313" key="3">
    <source>
        <dbReference type="Proteomes" id="UP001519460"/>
    </source>
</evidence>
<reference evidence="2" key="1">
    <citation type="submission" date="2020-09" db="EMBL/GenBank/DDBJ databases">
        <authorList>
            <person name="Won Y."/>
        </authorList>
    </citation>
    <scope>NUCLEOTIDE SEQUENCE</scope>
    <source>
        <strain evidence="2">Wonlab-2016</strain>
        <tissue evidence="2">Foot muscle</tissue>
    </source>
</reference>